<proteinExistence type="predicted"/>
<dbReference type="AlphaFoldDB" id="A0A1J9QB55"/>
<dbReference type="EMBL" id="LGTZ01000333">
    <property type="protein sequence ID" value="OJD25696.1"/>
    <property type="molecule type" value="Genomic_DNA"/>
</dbReference>
<dbReference type="VEuPathDB" id="FungiDB:ACJ73_02943"/>
<evidence type="ECO:0000313" key="2">
    <source>
        <dbReference type="Proteomes" id="UP000242791"/>
    </source>
</evidence>
<dbReference type="Proteomes" id="UP000242791">
    <property type="component" value="Unassembled WGS sequence"/>
</dbReference>
<evidence type="ECO:0000313" key="1">
    <source>
        <dbReference type="EMBL" id="OJD25696.1"/>
    </source>
</evidence>
<sequence>EYSDTPTSPAALPVVKLNTSVYPTRKPTSSLSPPTFPMRRASISPTCSVQLGTAWSTRTCGRETSWRYGALGPSG</sequence>
<protein>
    <submittedName>
        <fullName evidence="1">Uncharacterized protein</fullName>
    </submittedName>
</protein>
<accession>A0A1J9QB55</accession>
<comment type="caution">
    <text evidence="1">The sequence shown here is derived from an EMBL/GenBank/DDBJ whole genome shotgun (WGS) entry which is preliminary data.</text>
</comment>
<reference evidence="1 2" key="1">
    <citation type="submission" date="2015-08" db="EMBL/GenBank/DDBJ databases">
        <title>Emmonsia species relationships and genome sequence.</title>
        <authorList>
            <person name="Cuomo C.A."/>
            <person name="Schwartz I.S."/>
            <person name="Kenyon C."/>
            <person name="De Hoog G.S."/>
            <person name="Govender N.P."/>
            <person name="Botha A."/>
            <person name="Moreno L."/>
            <person name="De Vries M."/>
            <person name="Munoz J.F."/>
            <person name="Stielow J.B."/>
        </authorList>
    </citation>
    <scope>NUCLEOTIDE SEQUENCE [LARGE SCALE GENOMIC DNA]</scope>
    <source>
        <strain evidence="1 2">EI222</strain>
    </source>
</reference>
<keyword evidence="2" id="KW-1185">Reference proteome</keyword>
<feature type="non-terminal residue" evidence="1">
    <location>
        <position position="1"/>
    </location>
</feature>
<feature type="non-terminal residue" evidence="1">
    <location>
        <position position="75"/>
    </location>
</feature>
<organism evidence="1 2">
    <name type="scientific">Blastomyces percursus</name>
    <dbReference type="NCBI Taxonomy" id="1658174"/>
    <lineage>
        <taxon>Eukaryota</taxon>
        <taxon>Fungi</taxon>
        <taxon>Dikarya</taxon>
        <taxon>Ascomycota</taxon>
        <taxon>Pezizomycotina</taxon>
        <taxon>Eurotiomycetes</taxon>
        <taxon>Eurotiomycetidae</taxon>
        <taxon>Onygenales</taxon>
        <taxon>Ajellomycetaceae</taxon>
        <taxon>Blastomyces</taxon>
    </lineage>
</organism>
<name>A0A1J9QB55_9EURO</name>
<gene>
    <name evidence="1" type="ORF">ACJ73_02943</name>
</gene>